<dbReference type="GO" id="GO:0051536">
    <property type="term" value="F:iron-sulfur cluster binding"/>
    <property type="evidence" value="ECO:0007669"/>
    <property type="project" value="UniProtKB-KW"/>
</dbReference>
<dbReference type="SFLD" id="SFLDG01108">
    <property type="entry name" value="Uncharacterised_Radical_SAM_Su"/>
    <property type="match status" value="1"/>
</dbReference>
<proteinExistence type="predicted"/>
<evidence type="ECO:0000259" key="5">
    <source>
        <dbReference type="Pfam" id="PF04055"/>
    </source>
</evidence>
<evidence type="ECO:0000313" key="7">
    <source>
        <dbReference type="Proteomes" id="UP000007812"/>
    </source>
</evidence>
<protein>
    <submittedName>
        <fullName evidence="6">Radical SAM domain-containing protein</fullName>
    </submittedName>
</protein>
<keyword evidence="3" id="KW-0408">Iron</keyword>
<sequence length="316" mass="35531">MGGKMVVFISGECGDSCYYCPVSENRFGKDNFYANELKTSDLQDFVYESYRMNALGAGITGGDPLLHLDRVVELIKLLKAEFGTSYHVHLYTTGRYATRDALSELLSVGLDEIRFHPVKPQYLSAVEKALGLGMEVGLEIPAIPGEEEKITKLIEWARSKKIKFVNINELELTERNLMNLASKGLKVGHGLAGVSGSFNTSLKILETFNESEVSLHYCSSVYKDVVETRTRFIRTVRTSAKPYEEITGEGTLVRALVKTKLDLSDFGEKKGEFFAISPTLIDMLPRNEFDEIWLVEELPYGQKIHEKLIYSKTKKS</sequence>
<keyword evidence="4" id="KW-0411">Iron-sulfur</keyword>
<gene>
    <name evidence="6" type="ordered locus">Mcup_0132</name>
</gene>
<feature type="domain" description="Radical SAM core" evidence="5">
    <location>
        <begin position="9"/>
        <end position="115"/>
    </location>
</feature>
<dbReference type="CDD" id="cd01335">
    <property type="entry name" value="Radical_SAM"/>
    <property type="match status" value="1"/>
</dbReference>
<dbReference type="KEGG" id="mcn:Mcup_0132"/>
<dbReference type="GO" id="GO:0046872">
    <property type="term" value="F:metal ion binding"/>
    <property type="evidence" value="ECO:0007669"/>
    <property type="project" value="UniProtKB-KW"/>
</dbReference>
<dbReference type="SUPFAM" id="SSF102114">
    <property type="entry name" value="Radical SAM enzymes"/>
    <property type="match status" value="1"/>
</dbReference>
<evidence type="ECO:0000256" key="4">
    <source>
        <dbReference type="ARBA" id="ARBA00023014"/>
    </source>
</evidence>
<dbReference type="EMBL" id="CP002656">
    <property type="protein sequence ID" value="AEB94241.1"/>
    <property type="molecule type" value="Genomic_DNA"/>
</dbReference>
<evidence type="ECO:0000313" key="6">
    <source>
        <dbReference type="EMBL" id="AEB94241.1"/>
    </source>
</evidence>
<dbReference type="Gene3D" id="3.20.20.70">
    <property type="entry name" value="Aldolase class I"/>
    <property type="match status" value="1"/>
</dbReference>
<keyword evidence="7" id="KW-1185">Reference proteome</keyword>
<dbReference type="InterPro" id="IPR007197">
    <property type="entry name" value="rSAM"/>
</dbReference>
<keyword evidence="1" id="KW-0949">S-adenosyl-L-methionine</keyword>
<dbReference type="Proteomes" id="UP000007812">
    <property type="component" value="Chromosome"/>
</dbReference>
<dbReference type="eggNOG" id="arCOG00932">
    <property type="taxonomic scope" value="Archaea"/>
</dbReference>
<evidence type="ECO:0000256" key="2">
    <source>
        <dbReference type="ARBA" id="ARBA00022723"/>
    </source>
</evidence>
<dbReference type="InterPro" id="IPR058240">
    <property type="entry name" value="rSAM_sf"/>
</dbReference>
<dbReference type="PANTHER" id="PTHR43288">
    <property type="entry name" value="BIOTIN SYNTHASE-RELATED PROTEIN, RADICAL SAM SUPERFAMILY"/>
    <property type="match status" value="1"/>
</dbReference>
<dbReference type="STRING" id="1006006.Mcup_0132"/>
<dbReference type="InterPro" id="IPR040087">
    <property type="entry name" value="MJ0021-like"/>
</dbReference>
<reference evidence="6 7" key="1">
    <citation type="journal article" date="2011" name="J. Bacteriol.">
        <title>Complete genome sequence of Metallosphaera cuprina, a metal sulfide-oxidizing archaeon from a hot spring.</title>
        <authorList>
            <person name="Liu L.J."/>
            <person name="You X.Y."/>
            <person name="Zheng H."/>
            <person name="Wang S."/>
            <person name="Jiang C.Y."/>
            <person name="Liu S.J."/>
        </authorList>
    </citation>
    <scope>NUCLEOTIDE SEQUENCE [LARGE SCALE GENOMIC DNA]</scope>
    <source>
        <strain evidence="6 7">Ar-4</strain>
    </source>
</reference>
<accession>F4FYC2</accession>
<dbReference type="GeneID" id="10492327"/>
<dbReference type="PATRIC" id="fig|1006006.8.peg.133"/>
<organism evidence="6 7">
    <name type="scientific">Metallosphaera cuprina (strain Ar-4)</name>
    <dbReference type="NCBI Taxonomy" id="1006006"/>
    <lineage>
        <taxon>Archaea</taxon>
        <taxon>Thermoproteota</taxon>
        <taxon>Thermoprotei</taxon>
        <taxon>Sulfolobales</taxon>
        <taxon>Sulfolobaceae</taxon>
        <taxon>Metallosphaera</taxon>
    </lineage>
</organism>
<dbReference type="PANTHER" id="PTHR43288:SF1">
    <property type="entry name" value="GLYCYL-RADICAL ENZYME ACTIVATING ENZYME MJ0021-RELATED"/>
    <property type="match status" value="1"/>
</dbReference>
<dbReference type="GO" id="GO:0003824">
    <property type="term" value="F:catalytic activity"/>
    <property type="evidence" value="ECO:0007669"/>
    <property type="project" value="InterPro"/>
</dbReference>
<dbReference type="AlphaFoldDB" id="F4FYC2"/>
<evidence type="ECO:0000256" key="3">
    <source>
        <dbReference type="ARBA" id="ARBA00023004"/>
    </source>
</evidence>
<dbReference type="HOGENOM" id="CLU_053467_0_0_2"/>
<keyword evidence="2" id="KW-0479">Metal-binding</keyword>
<dbReference type="InterPro" id="IPR013785">
    <property type="entry name" value="Aldolase_TIM"/>
</dbReference>
<evidence type="ECO:0000256" key="1">
    <source>
        <dbReference type="ARBA" id="ARBA00022691"/>
    </source>
</evidence>
<dbReference type="Pfam" id="PF04055">
    <property type="entry name" value="Radical_SAM"/>
    <property type="match status" value="1"/>
</dbReference>
<dbReference type="RefSeq" id="WP_013736741.1">
    <property type="nucleotide sequence ID" value="NC_015435.1"/>
</dbReference>
<name>F4FYC2_METCR</name>
<dbReference type="SFLD" id="SFLDS00029">
    <property type="entry name" value="Radical_SAM"/>
    <property type="match status" value="1"/>
</dbReference>